<dbReference type="AlphaFoldDB" id="A0AA35TNT3"/>
<dbReference type="PROSITE" id="PS51866">
    <property type="entry name" value="MOP"/>
    <property type="match status" value="1"/>
</dbReference>
<evidence type="ECO:0000256" key="1">
    <source>
        <dbReference type="ARBA" id="ARBA00022505"/>
    </source>
</evidence>
<evidence type="ECO:0000313" key="3">
    <source>
        <dbReference type="EMBL" id="CAI8051287.1"/>
    </source>
</evidence>
<dbReference type="InterPro" id="IPR005116">
    <property type="entry name" value="Transp-assoc_OB_typ1"/>
</dbReference>
<gene>
    <name evidence="3" type="ORF">GBAR_LOCUS28090</name>
</gene>
<dbReference type="SUPFAM" id="SSF50331">
    <property type="entry name" value="MOP-like"/>
    <property type="match status" value="1"/>
</dbReference>
<dbReference type="InterPro" id="IPR025306">
    <property type="entry name" value="Zn-bnd_dom_prob"/>
</dbReference>
<dbReference type="EMBL" id="CASHTH010003916">
    <property type="protein sequence ID" value="CAI8051287.1"/>
    <property type="molecule type" value="Genomic_DNA"/>
</dbReference>
<dbReference type="InterPro" id="IPR004606">
    <property type="entry name" value="Mop_domain"/>
</dbReference>
<dbReference type="Pfam" id="PF13451">
    <property type="entry name" value="zf_Tbcl"/>
    <property type="match status" value="1"/>
</dbReference>
<keyword evidence="1" id="KW-0500">Molybdenum</keyword>
<keyword evidence="3" id="KW-0547">Nucleotide-binding</keyword>
<dbReference type="GO" id="GO:0005524">
    <property type="term" value="F:ATP binding"/>
    <property type="evidence" value="ECO:0007669"/>
    <property type="project" value="UniProtKB-KW"/>
</dbReference>
<dbReference type="Proteomes" id="UP001174909">
    <property type="component" value="Unassembled WGS sequence"/>
</dbReference>
<name>A0AA35TNT3_GEOBA</name>
<dbReference type="Gene3D" id="2.40.50.100">
    <property type="match status" value="1"/>
</dbReference>
<keyword evidence="3" id="KW-0067">ATP-binding</keyword>
<sequence>MRLVGEGIQAGFALETPLDDGPPGTDGADWVTVGIRASDIILSAEEPVGTSARNRLPGTVTEIEVRPPGYTVELDCGVPLQCHVTGASLEEMGIREGQQLWAVFKASSCFLVHEQGRYPLVLRHQGYSGQVFQRKPAGFPIPTAVGWSAGAQSSPALYLKVLRRSPVALSDKTMVCVECGSEFIFTVGEQEFFQARGFGNEPKRCRSCRAVRRTEQRGGGGGGGGGGMLVTRMGRAKCIL</sequence>
<proteinExistence type="predicted"/>
<reference evidence="3" key="1">
    <citation type="submission" date="2023-03" db="EMBL/GenBank/DDBJ databases">
        <authorList>
            <person name="Steffen K."/>
            <person name="Cardenas P."/>
        </authorList>
    </citation>
    <scope>NUCLEOTIDE SEQUENCE</scope>
</reference>
<evidence type="ECO:0000259" key="2">
    <source>
        <dbReference type="PROSITE" id="PS51866"/>
    </source>
</evidence>
<protein>
    <submittedName>
        <fullName evidence="3">Molybdate/tungstate import ATP-binding protein WtpC</fullName>
    </submittedName>
</protein>
<dbReference type="GO" id="GO:0015689">
    <property type="term" value="P:molybdate ion transport"/>
    <property type="evidence" value="ECO:0007669"/>
    <property type="project" value="InterPro"/>
</dbReference>
<comment type="caution">
    <text evidence="3">The sequence shown here is derived from an EMBL/GenBank/DDBJ whole genome shotgun (WGS) entry which is preliminary data.</text>
</comment>
<dbReference type="InterPro" id="IPR008995">
    <property type="entry name" value="Mo/tungstate-bd_C_term_dom"/>
</dbReference>
<feature type="domain" description="Mop" evidence="2">
    <location>
        <begin position="49"/>
        <end position="113"/>
    </location>
</feature>
<keyword evidence="4" id="KW-1185">Reference proteome</keyword>
<evidence type="ECO:0000313" key="4">
    <source>
        <dbReference type="Proteomes" id="UP001174909"/>
    </source>
</evidence>
<organism evidence="3 4">
    <name type="scientific">Geodia barretti</name>
    <name type="common">Barrett's horny sponge</name>
    <dbReference type="NCBI Taxonomy" id="519541"/>
    <lineage>
        <taxon>Eukaryota</taxon>
        <taxon>Metazoa</taxon>
        <taxon>Porifera</taxon>
        <taxon>Demospongiae</taxon>
        <taxon>Heteroscleromorpha</taxon>
        <taxon>Tetractinellida</taxon>
        <taxon>Astrophorina</taxon>
        <taxon>Geodiidae</taxon>
        <taxon>Geodia</taxon>
    </lineage>
</organism>
<dbReference type="Pfam" id="PF03459">
    <property type="entry name" value="TOBE"/>
    <property type="match status" value="1"/>
</dbReference>
<accession>A0AA35TNT3</accession>